<name>A0AAW2PWP6_9LAMI</name>
<evidence type="ECO:0000256" key="1">
    <source>
        <dbReference type="SAM" id="MobiDB-lite"/>
    </source>
</evidence>
<evidence type="ECO:0000313" key="2">
    <source>
        <dbReference type="EMBL" id="KAL0359938.1"/>
    </source>
</evidence>
<comment type="caution">
    <text evidence="2">The sequence shown here is derived from an EMBL/GenBank/DDBJ whole genome shotgun (WGS) entry which is preliminary data.</text>
</comment>
<feature type="region of interest" description="Disordered" evidence="1">
    <location>
        <begin position="1"/>
        <end position="34"/>
    </location>
</feature>
<reference evidence="2" key="2">
    <citation type="journal article" date="2024" name="Plant">
        <title>Genomic evolution and insights into agronomic trait innovations of Sesamum species.</title>
        <authorList>
            <person name="Miao H."/>
            <person name="Wang L."/>
            <person name="Qu L."/>
            <person name="Liu H."/>
            <person name="Sun Y."/>
            <person name="Le M."/>
            <person name="Wang Q."/>
            <person name="Wei S."/>
            <person name="Zheng Y."/>
            <person name="Lin W."/>
            <person name="Duan Y."/>
            <person name="Cao H."/>
            <person name="Xiong S."/>
            <person name="Wang X."/>
            <person name="Wei L."/>
            <person name="Li C."/>
            <person name="Ma Q."/>
            <person name="Ju M."/>
            <person name="Zhao R."/>
            <person name="Li G."/>
            <person name="Mu C."/>
            <person name="Tian Q."/>
            <person name="Mei H."/>
            <person name="Zhang T."/>
            <person name="Gao T."/>
            <person name="Zhang H."/>
        </authorList>
    </citation>
    <scope>NUCLEOTIDE SEQUENCE</scope>
    <source>
        <strain evidence="2">G01</strain>
    </source>
</reference>
<accession>A0AAW2PWP6</accession>
<reference evidence="2" key="1">
    <citation type="submission" date="2020-06" db="EMBL/GenBank/DDBJ databases">
        <authorList>
            <person name="Li T."/>
            <person name="Hu X."/>
            <person name="Zhang T."/>
            <person name="Song X."/>
            <person name="Zhang H."/>
            <person name="Dai N."/>
            <person name="Sheng W."/>
            <person name="Hou X."/>
            <person name="Wei L."/>
        </authorList>
    </citation>
    <scope>NUCLEOTIDE SEQUENCE</scope>
    <source>
        <strain evidence="2">G01</strain>
        <tissue evidence="2">Leaf</tissue>
    </source>
</reference>
<proteinExistence type="predicted"/>
<organism evidence="2">
    <name type="scientific">Sesamum angustifolium</name>
    <dbReference type="NCBI Taxonomy" id="2727405"/>
    <lineage>
        <taxon>Eukaryota</taxon>
        <taxon>Viridiplantae</taxon>
        <taxon>Streptophyta</taxon>
        <taxon>Embryophyta</taxon>
        <taxon>Tracheophyta</taxon>
        <taxon>Spermatophyta</taxon>
        <taxon>Magnoliopsida</taxon>
        <taxon>eudicotyledons</taxon>
        <taxon>Gunneridae</taxon>
        <taxon>Pentapetalae</taxon>
        <taxon>asterids</taxon>
        <taxon>lamiids</taxon>
        <taxon>Lamiales</taxon>
        <taxon>Pedaliaceae</taxon>
        <taxon>Sesamum</taxon>
    </lineage>
</organism>
<sequence>MACAAARVDATPSFYGGKPHADQSDDSSIPDKTTWLHPHADSNLEFAFKSSIREVK</sequence>
<protein>
    <submittedName>
        <fullName evidence="2">Uncharacterized protein</fullName>
    </submittedName>
</protein>
<gene>
    <name evidence="2" type="ORF">Sangu_0843200</name>
</gene>
<dbReference type="AlphaFoldDB" id="A0AAW2PWP6"/>
<dbReference type="EMBL" id="JACGWK010000004">
    <property type="protein sequence ID" value="KAL0359938.1"/>
    <property type="molecule type" value="Genomic_DNA"/>
</dbReference>